<feature type="chain" id="PRO_5003686322" description="Secreted protein" evidence="2">
    <location>
        <begin position="25"/>
        <end position="98"/>
    </location>
</feature>
<sequence length="98" mass="10041" precursor="true">MSISRPLVGLAVCAAALWPSASGALSADQPHVTGIVPATASATTTTVAQNPAQPWDPGCWGPFSWNNQGCQWAPTMGSNDWVPDPFSRGGTGSTTTGR</sequence>
<evidence type="ECO:0000313" key="3">
    <source>
        <dbReference type="EMBL" id="AFM16662.1"/>
    </source>
</evidence>
<protein>
    <recommendedName>
        <fullName evidence="5">Secreted protein</fullName>
    </recommendedName>
</protein>
<name>I4BHA5_MYCCN</name>
<feature type="region of interest" description="Disordered" evidence="1">
    <location>
        <begin position="76"/>
        <end position="98"/>
    </location>
</feature>
<dbReference type="KEGG" id="mcb:Mycch_1875"/>
<evidence type="ECO:0000256" key="1">
    <source>
        <dbReference type="SAM" id="MobiDB-lite"/>
    </source>
</evidence>
<reference evidence="3 4" key="1">
    <citation type="submission" date="2012-06" db="EMBL/GenBank/DDBJ databases">
        <title>Complete sequence of chromosome of Mycobacterium chubuense NBB4.</title>
        <authorList>
            <consortium name="US DOE Joint Genome Institute"/>
            <person name="Lucas S."/>
            <person name="Han J."/>
            <person name="Lapidus A."/>
            <person name="Cheng J.-F."/>
            <person name="Goodwin L."/>
            <person name="Pitluck S."/>
            <person name="Peters L."/>
            <person name="Mikhailova N."/>
            <person name="Teshima H."/>
            <person name="Detter J.C."/>
            <person name="Han C."/>
            <person name="Tapia R."/>
            <person name="Land M."/>
            <person name="Hauser L."/>
            <person name="Kyrpides N."/>
            <person name="Ivanova N."/>
            <person name="Pagani I."/>
            <person name="Mattes T."/>
            <person name="Holmes A."/>
            <person name="Rutledge P."/>
            <person name="Paulsen I."/>
            <person name="Coleman N."/>
            <person name="Woyke T."/>
        </authorList>
    </citation>
    <scope>NUCLEOTIDE SEQUENCE [LARGE SCALE GENOMIC DNA]</scope>
    <source>
        <strain evidence="3 4">NBB4</strain>
    </source>
</reference>
<dbReference type="RefSeq" id="WP_014815143.1">
    <property type="nucleotide sequence ID" value="NC_018027.1"/>
</dbReference>
<accession>I4BHA5</accession>
<keyword evidence="2" id="KW-0732">Signal</keyword>
<evidence type="ECO:0000313" key="4">
    <source>
        <dbReference type="Proteomes" id="UP000006057"/>
    </source>
</evidence>
<dbReference type="OrthoDB" id="4764264at2"/>
<dbReference type="EMBL" id="CP003053">
    <property type="protein sequence ID" value="AFM16662.1"/>
    <property type="molecule type" value="Genomic_DNA"/>
</dbReference>
<organism evidence="3 4">
    <name type="scientific">Mycolicibacterium chubuense (strain NBB4)</name>
    <name type="common">Mycobacterium chubuense</name>
    <dbReference type="NCBI Taxonomy" id="710421"/>
    <lineage>
        <taxon>Bacteria</taxon>
        <taxon>Bacillati</taxon>
        <taxon>Actinomycetota</taxon>
        <taxon>Actinomycetes</taxon>
        <taxon>Mycobacteriales</taxon>
        <taxon>Mycobacteriaceae</taxon>
        <taxon>Mycolicibacterium</taxon>
    </lineage>
</organism>
<evidence type="ECO:0008006" key="5">
    <source>
        <dbReference type="Google" id="ProtNLM"/>
    </source>
</evidence>
<keyword evidence="4" id="KW-1185">Reference proteome</keyword>
<proteinExistence type="predicted"/>
<evidence type="ECO:0000256" key="2">
    <source>
        <dbReference type="SAM" id="SignalP"/>
    </source>
</evidence>
<dbReference type="HOGENOM" id="CLU_2330700_0_0_11"/>
<dbReference type="Proteomes" id="UP000006057">
    <property type="component" value="Chromosome"/>
</dbReference>
<gene>
    <name evidence="3" type="ordered locus">Mycch_1875</name>
</gene>
<dbReference type="AlphaFoldDB" id="I4BHA5"/>
<feature type="signal peptide" evidence="2">
    <location>
        <begin position="1"/>
        <end position="24"/>
    </location>
</feature>